<name>A0ABU5JEY2_9ACTN</name>
<sequence length="249" mass="25499">MHRGRVLALLTMPALLAGAATIAGCAGRDEAEGEPRTGAEALVLRLSELPGLLPPGGAAALPPRFSLFGDGRLISVPAGSPTGWPHLRADQVPPDGVRDLLRDAAALPEQAAADGPDAPVVRVVVGSTRGRRTVTLPRTDPAAARLRAALAGYVAGPTVPYQPTAVAIVATPADPPEPARPWPLPALTGEPLRGTASGSTCLVLRGADLERVHREAATAGAGTRWSSAGRVWQVAPRPLLPDETGCADL</sequence>
<dbReference type="EMBL" id="JAXOTQ010000020">
    <property type="protein sequence ID" value="MDZ5491126.1"/>
    <property type="molecule type" value="Genomic_DNA"/>
</dbReference>
<dbReference type="RefSeq" id="WP_322441155.1">
    <property type="nucleotide sequence ID" value="NZ_JAXOTQ010000020.1"/>
</dbReference>
<keyword evidence="1" id="KW-0732">Signal</keyword>
<evidence type="ECO:0000313" key="2">
    <source>
        <dbReference type="EMBL" id="MDZ5491126.1"/>
    </source>
</evidence>
<accession>A0ABU5JEY2</accession>
<dbReference type="Proteomes" id="UP001290101">
    <property type="component" value="Unassembled WGS sequence"/>
</dbReference>
<keyword evidence="3" id="KW-1185">Reference proteome</keyword>
<evidence type="ECO:0008006" key="4">
    <source>
        <dbReference type="Google" id="ProtNLM"/>
    </source>
</evidence>
<organism evidence="2 3">
    <name type="scientific">Micromonospora sicca</name>
    <dbReference type="NCBI Taxonomy" id="2202420"/>
    <lineage>
        <taxon>Bacteria</taxon>
        <taxon>Bacillati</taxon>
        <taxon>Actinomycetota</taxon>
        <taxon>Actinomycetes</taxon>
        <taxon>Micromonosporales</taxon>
        <taxon>Micromonosporaceae</taxon>
        <taxon>Micromonospora</taxon>
    </lineage>
</organism>
<comment type="caution">
    <text evidence="2">The sequence shown here is derived from an EMBL/GenBank/DDBJ whole genome shotgun (WGS) entry which is preliminary data.</text>
</comment>
<reference evidence="2 3" key="1">
    <citation type="submission" date="2023-12" db="EMBL/GenBank/DDBJ databases">
        <title>Micromonospora sp. nov., isolated from Atacama Desert.</title>
        <authorList>
            <person name="Carro L."/>
            <person name="Golinska P."/>
            <person name="Klenk H.-P."/>
            <person name="Goodfellow M."/>
        </authorList>
    </citation>
    <scope>NUCLEOTIDE SEQUENCE [LARGE SCALE GENOMIC DNA]</scope>
    <source>
        <strain evidence="2 3">4G53</strain>
    </source>
</reference>
<feature type="chain" id="PRO_5045883403" description="GerMN domain-containing protein" evidence="1">
    <location>
        <begin position="20"/>
        <end position="249"/>
    </location>
</feature>
<dbReference type="PROSITE" id="PS51257">
    <property type="entry name" value="PROKAR_LIPOPROTEIN"/>
    <property type="match status" value="1"/>
</dbReference>
<proteinExistence type="predicted"/>
<gene>
    <name evidence="2" type="ORF">U2F25_16935</name>
</gene>
<evidence type="ECO:0000313" key="3">
    <source>
        <dbReference type="Proteomes" id="UP001290101"/>
    </source>
</evidence>
<protein>
    <recommendedName>
        <fullName evidence="4">GerMN domain-containing protein</fullName>
    </recommendedName>
</protein>
<evidence type="ECO:0000256" key="1">
    <source>
        <dbReference type="SAM" id="SignalP"/>
    </source>
</evidence>
<feature type="signal peptide" evidence="1">
    <location>
        <begin position="1"/>
        <end position="19"/>
    </location>
</feature>